<sequence>MYLSEENSSGKNFQLWRTWRKVKLYKPNEQGGIWKHKKQLRAAKEDNGWQPGAKACMYFSRTGVPWKNRTGDITRAARDFSCYCAEKQLVLWARVKTFGYAELSYSEHHGKASSIKHQSTVLHDLHVHAYTRDFWGKLPIACGQKERICLIFVYITYLKIQVTQQLYMPPVRVTYMKLQCEQVLRGESHCCCPAKKQGRHKRLRSNTSWCLKDSVGDNEPELDPTLTSTEPDADISCMSEMLLQTVIVK</sequence>
<name>R0K4B2_ANAPL</name>
<accession>R0K4B2</accession>
<evidence type="ECO:0000313" key="2">
    <source>
        <dbReference type="Proteomes" id="UP000296049"/>
    </source>
</evidence>
<gene>
    <name evidence="1" type="ORF">Anapl_12339</name>
</gene>
<dbReference type="Proteomes" id="UP000296049">
    <property type="component" value="Unassembled WGS sequence"/>
</dbReference>
<dbReference type="EMBL" id="KB742775">
    <property type="protein sequence ID" value="EOB04587.1"/>
    <property type="molecule type" value="Genomic_DNA"/>
</dbReference>
<dbReference type="AlphaFoldDB" id="R0K4B2"/>
<organism evidence="1 2">
    <name type="scientific">Anas platyrhynchos</name>
    <name type="common">Mallard</name>
    <name type="synonym">Anas boschas</name>
    <dbReference type="NCBI Taxonomy" id="8839"/>
    <lineage>
        <taxon>Eukaryota</taxon>
        <taxon>Metazoa</taxon>
        <taxon>Chordata</taxon>
        <taxon>Craniata</taxon>
        <taxon>Vertebrata</taxon>
        <taxon>Euteleostomi</taxon>
        <taxon>Archelosauria</taxon>
        <taxon>Archosauria</taxon>
        <taxon>Dinosauria</taxon>
        <taxon>Saurischia</taxon>
        <taxon>Theropoda</taxon>
        <taxon>Coelurosauria</taxon>
        <taxon>Aves</taxon>
        <taxon>Neognathae</taxon>
        <taxon>Galloanserae</taxon>
        <taxon>Anseriformes</taxon>
        <taxon>Anatidae</taxon>
        <taxon>Anatinae</taxon>
        <taxon>Anas</taxon>
    </lineage>
</organism>
<keyword evidence="2" id="KW-1185">Reference proteome</keyword>
<reference evidence="2" key="1">
    <citation type="journal article" date="2013" name="Nat. Genet.">
        <title>The duck genome and transcriptome provide insight into an avian influenza virus reservoir species.</title>
        <authorList>
            <person name="Huang Y."/>
            <person name="Li Y."/>
            <person name="Burt D.W."/>
            <person name="Chen H."/>
            <person name="Zhang Y."/>
            <person name="Qian W."/>
            <person name="Kim H."/>
            <person name="Gan S."/>
            <person name="Zhao Y."/>
            <person name="Li J."/>
            <person name="Yi K."/>
            <person name="Feng H."/>
            <person name="Zhu P."/>
            <person name="Li B."/>
            <person name="Liu Q."/>
            <person name="Fairley S."/>
            <person name="Magor K.E."/>
            <person name="Du Z."/>
            <person name="Hu X."/>
            <person name="Goodman L."/>
            <person name="Tafer H."/>
            <person name="Vignal A."/>
            <person name="Lee T."/>
            <person name="Kim K.W."/>
            <person name="Sheng Z."/>
            <person name="An Y."/>
            <person name="Searle S."/>
            <person name="Herrero J."/>
            <person name="Groenen M.A."/>
            <person name="Crooijmans R.P."/>
            <person name="Faraut T."/>
            <person name="Cai Q."/>
            <person name="Webster R.G."/>
            <person name="Aldridge J.R."/>
            <person name="Warren W.C."/>
            <person name="Bartschat S."/>
            <person name="Kehr S."/>
            <person name="Marz M."/>
            <person name="Stadler P.F."/>
            <person name="Smith J."/>
            <person name="Kraus R.H."/>
            <person name="Zhao Y."/>
            <person name="Ren L."/>
            <person name="Fei J."/>
            <person name="Morisson M."/>
            <person name="Kaiser P."/>
            <person name="Griffin D.K."/>
            <person name="Rao M."/>
            <person name="Pitel F."/>
            <person name="Wang J."/>
            <person name="Li N."/>
        </authorList>
    </citation>
    <scope>NUCLEOTIDE SEQUENCE [LARGE SCALE GENOMIC DNA]</scope>
</reference>
<proteinExistence type="predicted"/>
<evidence type="ECO:0000313" key="1">
    <source>
        <dbReference type="EMBL" id="EOB04587.1"/>
    </source>
</evidence>
<protein>
    <submittedName>
        <fullName evidence="1">Uncharacterized protein</fullName>
    </submittedName>
</protein>